<evidence type="ECO:0000256" key="1">
    <source>
        <dbReference type="ARBA" id="ARBA00022679"/>
    </source>
</evidence>
<dbReference type="GO" id="GO:0004788">
    <property type="term" value="F:thiamine diphosphokinase activity"/>
    <property type="evidence" value="ECO:0007669"/>
    <property type="project" value="UniProtKB-UniRule"/>
</dbReference>
<protein>
    <recommendedName>
        <fullName evidence="5">Thiamine diphosphokinase</fullName>
        <ecNumber evidence="5">2.7.6.2</ecNumber>
    </recommendedName>
</protein>
<evidence type="ECO:0000256" key="4">
    <source>
        <dbReference type="ARBA" id="ARBA00022840"/>
    </source>
</evidence>
<dbReference type="Pfam" id="PF04263">
    <property type="entry name" value="TPK_catalytic"/>
    <property type="match status" value="1"/>
</dbReference>
<dbReference type="PANTHER" id="PTHR41299:SF1">
    <property type="entry name" value="THIAMINE PYROPHOSPHOKINASE"/>
    <property type="match status" value="1"/>
</dbReference>
<evidence type="ECO:0000256" key="2">
    <source>
        <dbReference type="ARBA" id="ARBA00022741"/>
    </source>
</evidence>
<dbReference type="InterPro" id="IPR036759">
    <property type="entry name" value="TPK_catalytic_sf"/>
</dbReference>
<dbReference type="OrthoDB" id="9804377at2"/>
<dbReference type="PANTHER" id="PTHR41299">
    <property type="entry name" value="THIAMINE PYROPHOSPHOKINASE"/>
    <property type="match status" value="1"/>
</dbReference>
<feature type="domain" description="Thiamin pyrophosphokinase thiamin-binding" evidence="6">
    <location>
        <begin position="145"/>
        <end position="209"/>
    </location>
</feature>
<dbReference type="SMART" id="SM00983">
    <property type="entry name" value="TPK_B1_binding"/>
    <property type="match status" value="1"/>
</dbReference>
<accession>A0A1Z5ID92</accession>
<evidence type="ECO:0000256" key="3">
    <source>
        <dbReference type="ARBA" id="ARBA00022777"/>
    </source>
</evidence>
<sequence length="215" mass="24137">MTHLNLLVGGPTSEWPDQLTAGKVSGDWIGVDRGTLRLLKMGITPLVAIGDFDSLSADELKRVKGAVADIRQAVPEKDETDTQLAVTVALHEFHYDRLDIYGATGGRLDHFLANFWIVLEPRYRQYAPRIRFIDKQNTITFFAPGSYEIKKESDKKYLAFVTLEKVDNLTLPDEKYHLKNANITRPISYASNEFVGDTGHFSFDSGMVAVIQSKD</sequence>
<dbReference type="GO" id="GO:0006772">
    <property type="term" value="P:thiamine metabolic process"/>
    <property type="evidence" value="ECO:0007669"/>
    <property type="project" value="UniProtKB-UniRule"/>
</dbReference>
<organism evidence="7 8">
    <name type="scientific">Secundilactobacillus mixtipabuli</name>
    <dbReference type="NCBI Taxonomy" id="1435342"/>
    <lineage>
        <taxon>Bacteria</taxon>
        <taxon>Bacillati</taxon>
        <taxon>Bacillota</taxon>
        <taxon>Bacilli</taxon>
        <taxon>Lactobacillales</taxon>
        <taxon>Lactobacillaceae</taxon>
        <taxon>Secundilactobacillus</taxon>
    </lineage>
</organism>
<evidence type="ECO:0000313" key="8">
    <source>
        <dbReference type="Proteomes" id="UP000198374"/>
    </source>
</evidence>
<dbReference type="InterPro" id="IPR053149">
    <property type="entry name" value="TPK"/>
</dbReference>
<name>A0A1Z5ID92_9LACO</name>
<evidence type="ECO:0000256" key="5">
    <source>
        <dbReference type="NCBIfam" id="TIGR01378"/>
    </source>
</evidence>
<proteinExistence type="predicted"/>
<dbReference type="InterPro" id="IPR007373">
    <property type="entry name" value="Thiamin_PyroPKinase_B1-bd"/>
</dbReference>
<dbReference type="NCBIfam" id="TIGR01378">
    <property type="entry name" value="thi_PPkinase"/>
    <property type="match status" value="1"/>
</dbReference>
<dbReference type="EMBL" id="BCMF01000007">
    <property type="protein sequence ID" value="GAW99702.1"/>
    <property type="molecule type" value="Genomic_DNA"/>
</dbReference>
<gene>
    <name evidence="7" type="primary">tpk</name>
    <name evidence="7" type="ORF">IWT30_01672</name>
</gene>
<dbReference type="EC" id="2.7.6.2" evidence="5"/>
<dbReference type="GO" id="GO:0009229">
    <property type="term" value="P:thiamine diphosphate biosynthetic process"/>
    <property type="evidence" value="ECO:0007669"/>
    <property type="project" value="InterPro"/>
</dbReference>
<dbReference type="InterPro" id="IPR007371">
    <property type="entry name" value="TPK_catalytic"/>
</dbReference>
<dbReference type="GO" id="GO:0016301">
    <property type="term" value="F:kinase activity"/>
    <property type="evidence" value="ECO:0007669"/>
    <property type="project" value="UniProtKB-KW"/>
</dbReference>
<dbReference type="Proteomes" id="UP000198374">
    <property type="component" value="Unassembled WGS sequence"/>
</dbReference>
<dbReference type="SUPFAM" id="SSF63999">
    <property type="entry name" value="Thiamin pyrophosphokinase, catalytic domain"/>
    <property type="match status" value="1"/>
</dbReference>
<dbReference type="GO" id="GO:0030975">
    <property type="term" value="F:thiamine binding"/>
    <property type="evidence" value="ECO:0007669"/>
    <property type="project" value="InterPro"/>
</dbReference>
<keyword evidence="2" id="KW-0547">Nucleotide-binding</keyword>
<dbReference type="CDD" id="cd07995">
    <property type="entry name" value="TPK"/>
    <property type="match status" value="1"/>
</dbReference>
<evidence type="ECO:0000259" key="6">
    <source>
        <dbReference type="SMART" id="SM00983"/>
    </source>
</evidence>
<dbReference type="RefSeq" id="WP_089109494.1">
    <property type="nucleotide sequence ID" value="NZ_BCMF01000007.1"/>
</dbReference>
<dbReference type="InterPro" id="IPR006282">
    <property type="entry name" value="Thi_PPkinase"/>
</dbReference>
<dbReference type="Gene3D" id="3.40.50.10240">
    <property type="entry name" value="Thiamin pyrophosphokinase, catalytic domain"/>
    <property type="match status" value="1"/>
</dbReference>
<dbReference type="GO" id="GO:0005524">
    <property type="term" value="F:ATP binding"/>
    <property type="evidence" value="ECO:0007669"/>
    <property type="project" value="UniProtKB-KW"/>
</dbReference>
<evidence type="ECO:0000313" key="7">
    <source>
        <dbReference type="EMBL" id="GAW99702.1"/>
    </source>
</evidence>
<keyword evidence="3 7" id="KW-0418">Kinase</keyword>
<keyword evidence="1" id="KW-0808">Transferase</keyword>
<keyword evidence="8" id="KW-1185">Reference proteome</keyword>
<dbReference type="Pfam" id="PF04265">
    <property type="entry name" value="TPK_B1_binding"/>
    <property type="match status" value="1"/>
</dbReference>
<keyword evidence="4" id="KW-0067">ATP-binding</keyword>
<comment type="caution">
    <text evidence="7">The sequence shown here is derived from an EMBL/GenBank/DDBJ whole genome shotgun (WGS) entry which is preliminary data.</text>
</comment>
<reference evidence="7 8" key="1">
    <citation type="submission" date="2015-11" db="EMBL/GenBank/DDBJ databases">
        <title>Draft genome sequences of new species of the genus Lactobacillus isolated from orchardgrass silage.</title>
        <authorList>
            <person name="Tohno M."/>
            <person name="Tanizawa Y."/>
            <person name="Arita M."/>
        </authorList>
    </citation>
    <scope>NUCLEOTIDE SEQUENCE [LARGE SCALE GENOMIC DNA]</scope>
    <source>
        <strain evidence="7 8">IWT30</strain>
    </source>
</reference>
<dbReference type="AlphaFoldDB" id="A0A1Z5ID92"/>